<keyword evidence="12" id="KW-0456">Lyase</keyword>
<dbReference type="GO" id="GO:0000287">
    <property type="term" value="F:magnesium ion binding"/>
    <property type="evidence" value="ECO:0007669"/>
    <property type="project" value="InterPro"/>
</dbReference>
<dbReference type="Pfam" id="PF02776">
    <property type="entry name" value="TPP_enzyme_N"/>
    <property type="match status" value="1"/>
</dbReference>
<reference evidence="18 19" key="1">
    <citation type="journal article" date="2001" name="J. Bacteriol.">
        <title>Genome sequence and comparative analysis of the solvent-producing bacterium Clostridium acetobutylicum.</title>
        <authorList>
            <person name="Nolling J."/>
            <person name="Breton G."/>
            <person name="Omelchenko M.V."/>
            <person name="Makarova K.S."/>
            <person name="Zeng Q."/>
            <person name="Gibson R."/>
            <person name="Lee H.M."/>
            <person name="Dubois J."/>
            <person name="Qiu D."/>
            <person name="Hitti J."/>
            <person name="Wolf Y.I."/>
            <person name="Tatusov R.L."/>
            <person name="Sabathe F."/>
            <person name="Doucette-Stamm L."/>
            <person name="Soucaille P."/>
            <person name="Daly M.J."/>
            <person name="Bennett G.N."/>
            <person name="Koonin E.V."/>
            <person name="Smith D.R."/>
        </authorList>
    </citation>
    <scope>NUCLEOTIDE SEQUENCE [LARGE SCALE GENOMIC DNA]</scope>
    <source>
        <strain evidence="19">ATCC 824 / DSM 792 / JCM 1419 / LMG 5710 / VKM B-1787</strain>
        <plasmid evidence="19">pSOL1</plasmid>
    </source>
</reference>
<feature type="domain" description="Thiamine pyrophosphate enzyme central" evidence="15">
    <location>
        <begin position="200"/>
        <end position="315"/>
    </location>
</feature>
<sequence>MKSEYTIGRYLLDRLSELGIRHIFGVPGDYNLSFLDYIMEYKGIDWVGNCNELNAGYAADGYARINGIGAILTTFGVGELSAINAIAGAYAEQVPVVKITGIPTAKVRDNGLYVHHTLGDGRFDHFFEMFREVTVAEALLSEENAAQEIDRVLISCWRQKRPVLINLPIDVYDKPINKPLKPLLDYTISSNKEAACEFVTEIVPIINRAKKPVILADYGVYRYQVQHVLKNLAEKTGFPVATLSMGKGVFNEAHPQFIGVYNGDVSSPYLRQRVDEADCIISVGVKLTDSTTGGFSHGFSKRNVIHIDPFSIKAKGKKYAPITMKDALTELTSKIEHRNFEDLDIKPYKSDNQKYFAKEKPITQKRFFERIAHFIKEKDVLLAEQGTCFFGASTIQLPKDATFIGQPLWGSIGYTLPALLGSQLADQKRRNILLIGDGAFQMTAQEISTMLRLQIKPIIFLINNDGYTIERAIHGREQVYNNIQMWRYHNVPKVLGPKECSLTFKVQSETELEKALLVADKDCEHLIFIEVVMDRYDKPEPLERLSKRFANQNN</sequence>
<evidence type="ECO:0000256" key="1">
    <source>
        <dbReference type="ARBA" id="ARBA00001041"/>
    </source>
</evidence>
<evidence type="ECO:0000259" key="16">
    <source>
        <dbReference type="Pfam" id="PF02775"/>
    </source>
</evidence>
<evidence type="ECO:0000256" key="2">
    <source>
        <dbReference type="ARBA" id="ARBA00001920"/>
    </source>
</evidence>
<dbReference type="InterPro" id="IPR012001">
    <property type="entry name" value="Thiamin_PyroP_enz_TPP-bd_dom"/>
</dbReference>
<dbReference type="GO" id="GO:0005829">
    <property type="term" value="C:cytosol"/>
    <property type="evidence" value="ECO:0007669"/>
    <property type="project" value="TreeGrafter"/>
</dbReference>
<evidence type="ECO:0000256" key="6">
    <source>
        <dbReference type="ARBA" id="ARBA00013202"/>
    </source>
</evidence>
<dbReference type="InterPro" id="IPR047214">
    <property type="entry name" value="TPP_PDC_IPDC"/>
</dbReference>
<keyword evidence="8 13" id="KW-0479">Metal-binding</keyword>
<evidence type="ECO:0000256" key="3">
    <source>
        <dbReference type="ARBA" id="ARBA00001964"/>
    </source>
</evidence>
<comment type="similarity">
    <text evidence="5 14">Belongs to the TPP enzyme family.</text>
</comment>
<keyword evidence="18" id="KW-0670">Pyruvate</keyword>
<geneLocation type="plasmid" evidence="18 19">
    <name>pSOL1</name>
</geneLocation>
<dbReference type="GO" id="GO:0000949">
    <property type="term" value="P:aromatic amino acid family catabolic process to alcohol via Ehrlich pathway"/>
    <property type="evidence" value="ECO:0007669"/>
    <property type="project" value="TreeGrafter"/>
</dbReference>
<protein>
    <recommendedName>
        <fullName evidence="7">Alpha-keto-acid decarboxylase</fullName>
        <ecNumber evidence="6">4.1.1.1</ecNumber>
    </recommendedName>
</protein>
<evidence type="ECO:0000256" key="12">
    <source>
        <dbReference type="ARBA" id="ARBA00023239"/>
    </source>
</evidence>
<evidence type="ECO:0000256" key="14">
    <source>
        <dbReference type="RuleBase" id="RU362132"/>
    </source>
</evidence>
<dbReference type="InterPro" id="IPR012110">
    <property type="entry name" value="PDC/IPDC-like"/>
</dbReference>
<dbReference type="AlphaFoldDB" id="Q97TS2"/>
<proteinExistence type="inferred from homology"/>
<dbReference type="InterPro" id="IPR029061">
    <property type="entry name" value="THDP-binding"/>
</dbReference>
<evidence type="ECO:0000256" key="11">
    <source>
        <dbReference type="ARBA" id="ARBA00023052"/>
    </source>
</evidence>
<evidence type="ECO:0000256" key="9">
    <source>
        <dbReference type="ARBA" id="ARBA00022793"/>
    </source>
</evidence>
<comment type="cofactor">
    <cofactor evidence="3">
        <name>thiamine diphosphate</name>
        <dbReference type="ChEBI" id="CHEBI:58937"/>
    </cofactor>
</comment>
<evidence type="ECO:0000256" key="13">
    <source>
        <dbReference type="PIRSR" id="PIRSR036565-2"/>
    </source>
</evidence>
<dbReference type="InterPro" id="IPR011766">
    <property type="entry name" value="TPP_enzyme_TPP-bd"/>
</dbReference>
<dbReference type="EC" id="4.1.1.1" evidence="6"/>
<feature type="binding site" evidence="13">
    <location>
        <position position="466"/>
    </location>
    <ligand>
        <name>Mg(2+)</name>
        <dbReference type="ChEBI" id="CHEBI:18420"/>
    </ligand>
</feature>
<dbReference type="FunFam" id="3.40.50.1220:FF:000009">
    <property type="entry name" value="Pyruvate decarboxylase 1"/>
    <property type="match status" value="1"/>
</dbReference>
<dbReference type="InterPro" id="IPR047213">
    <property type="entry name" value="TPP_PYR_PDC_IPDC-like"/>
</dbReference>
<evidence type="ECO:0000256" key="4">
    <source>
        <dbReference type="ARBA" id="ARBA00002938"/>
    </source>
</evidence>
<evidence type="ECO:0000259" key="15">
    <source>
        <dbReference type="Pfam" id="PF00205"/>
    </source>
</evidence>
<evidence type="ECO:0000256" key="10">
    <source>
        <dbReference type="ARBA" id="ARBA00022842"/>
    </source>
</evidence>
<name>Q97TS2_CLOAB</name>
<dbReference type="GO" id="GO:0030976">
    <property type="term" value="F:thiamine pyrophosphate binding"/>
    <property type="evidence" value="ECO:0007669"/>
    <property type="project" value="InterPro"/>
</dbReference>
<accession>Q97TS2</accession>
<evidence type="ECO:0000256" key="5">
    <source>
        <dbReference type="ARBA" id="ARBA00007812"/>
    </source>
</evidence>
<keyword evidence="9" id="KW-0210">Decarboxylase</keyword>
<dbReference type="Pfam" id="PF02775">
    <property type="entry name" value="TPP_enzyme_C"/>
    <property type="match status" value="1"/>
</dbReference>
<keyword evidence="10 13" id="KW-0460">Magnesium</keyword>
<comment type="cofactor">
    <cofactor evidence="2">
        <name>a metal cation</name>
        <dbReference type="ChEBI" id="CHEBI:25213"/>
    </cofactor>
</comment>
<dbReference type="InterPro" id="IPR029035">
    <property type="entry name" value="DHS-like_NAD/FAD-binding_dom"/>
</dbReference>
<dbReference type="InterPro" id="IPR012000">
    <property type="entry name" value="Thiamin_PyroP_enz_cen_dom"/>
</dbReference>
<dbReference type="RefSeq" id="WP_010890710.1">
    <property type="nucleotide sequence ID" value="NC_001988.2"/>
</dbReference>
<dbReference type="CDD" id="cd07038">
    <property type="entry name" value="TPP_PYR_PDC_IPDC_like"/>
    <property type="match status" value="1"/>
</dbReference>
<feature type="domain" description="Thiamine pyrophosphate enzyme N-terminal TPP-binding" evidence="17">
    <location>
        <begin position="6"/>
        <end position="109"/>
    </location>
</feature>
<keyword evidence="19" id="KW-1185">Reference proteome</keyword>
<dbReference type="PANTHER" id="PTHR43452">
    <property type="entry name" value="PYRUVATE DECARBOXYLASE"/>
    <property type="match status" value="1"/>
</dbReference>
<gene>
    <name evidence="18" type="primary">pdc</name>
    <name evidence="18" type="ordered locus">CA_P0025</name>
</gene>
<feature type="binding site" evidence="13">
    <location>
        <position position="464"/>
    </location>
    <ligand>
        <name>Mg(2+)</name>
        <dbReference type="ChEBI" id="CHEBI:18420"/>
    </ligand>
</feature>
<dbReference type="OrthoDB" id="4494979at2"/>
<dbReference type="GO" id="GO:0004737">
    <property type="term" value="F:pyruvate decarboxylase activity"/>
    <property type="evidence" value="ECO:0007669"/>
    <property type="project" value="UniProtKB-EC"/>
</dbReference>
<feature type="domain" description="Thiamine pyrophosphate enzyme TPP-binding" evidence="16">
    <location>
        <begin position="392"/>
        <end position="516"/>
    </location>
</feature>
<dbReference type="Proteomes" id="UP000000814">
    <property type="component" value="Plasmid pSOL1"/>
</dbReference>
<dbReference type="PANTHER" id="PTHR43452:SF30">
    <property type="entry name" value="PYRUVATE DECARBOXYLASE ISOZYME 1-RELATED"/>
    <property type="match status" value="1"/>
</dbReference>
<dbReference type="CDD" id="cd02005">
    <property type="entry name" value="TPP_PDC_IPDC"/>
    <property type="match status" value="1"/>
</dbReference>
<dbReference type="KEGG" id="cac:CA_P0025"/>
<dbReference type="Pfam" id="PF00205">
    <property type="entry name" value="TPP_enzyme_M"/>
    <property type="match status" value="1"/>
</dbReference>
<dbReference type="FunFam" id="3.40.50.970:FF:000019">
    <property type="entry name" value="Pyruvate decarboxylase isozyme"/>
    <property type="match status" value="1"/>
</dbReference>
<dbReference type="PIRSF" id="PIRSF036565">
    <property type="entry name" value="Pyruvt_ip_decrb"/>
    <property type="match status" value="1"/>
</dbReference>
<dbReference type="SUPFAM" id="SSF52467">
    <property type="entry name" value="DHS-like NAD/FAD-binding domain"/>
    <property type="match status" value="1"/>
</dbReference>
<evidence type="ECO:0000259" key="17">
    <source>
        <dbReference type="Pfam" id="PF02776"/>
    </source>
</evidence>
<organism evidence="18 19">
    <name type="scientific">Clostridium acetobutylicum (strain ATCC 824 / DSM 792 / JCM 1419 / IAM 19013 / LMG 5710 / NBRC 13948 / NRRL B-527 / VKM B-1787 / 2291 / W)</name>
    <dbReference type="NCBI Taxonomy" id="272562"/>
    <lineage>
        <taxon>Bacteria</taxon>
        <taxon>Bacillati</taxon>
        <taxon>Bacillota</taxon>
        <taxon>Clostridia</taxon>
        <taxon>Eubacteriales</taxon>
        <taxon>Clostridiaceae</taxon>
        <taxon>Clostridium</taxon>
    </lineage>
</organism>
<dbReference type="HOGENOM" id="CLU_013748_0_2_9"/>
<comment type="cofactor">
    <cofactor evidence="13">
        <name>Mg(2+)</name>
        <dbReference type="ChEBI" id="CHEBI:18420"/>
    </cofactor>
    <text evidence="13">Binds 1 Mg(2+) per subunit.</text>
</comment>
<comment type="function">
    <text evidence="4">Decarboxylates branched-chain and aromatic alpha-keto acids to aldehydes.</text>
</comment>
<keyword evidence="18" id="KW-0614">Plasmid</keyword>
<dbReference type="EMBL" id="AE001438">
    <property type="protein sequence ID" value="AAK76771.1"/>
    <property type="molecule type" value="Genomic_DNA"/>
</dbReference>
<evidence type="ECO:0000256" key="7">
    <source>
        <dbReference type="ARBA" id="ARBA00020054"/>
    </source>
</evidence>
<dbReference type="GeneID" id="45000258"/>
<dbReference type="PATRIC" id="fig|272562.8.peg.23"/>
<comment type="catalytic activity">
    <reaction evidence="1">
        <text>a 2-oxocarboxylate + H(+) = an aldehyde + CO2</text>
        <dbReference type="Rhea" id="RHEA:11628"/>
        <dbReference type="ChEBI" id="CHEBI:15378"/>
        <dbReference type="ChEBI" id="CHEBI:16526"/>
        <dbReference type="ChEBI" id="CHEBI:17478"/>
        <dbReference type="ChEBI" id="CHEBI:35179"/>
        <dbReference type="EC" id="4.1.1.1"/>
    </reaction>
</comment>
<evidence type="ECO:0000256" key="8">
    <source>
        <dbReference type="ARBA" id="ARBA00022723"/>
    </source>
</evidence>
<dbReference type="Gene3D" id="3.40.50.1220">
    <property type="entry name" value="TPP-binding domain"/>
    <property type="match status" value="1"/>
</dbReference>
<evidence type="ECO:0000313" key="19">
    <source>
        <dbReference type="Proteomes" id="UP000000814"/>
    </source>
</evidence>
<feature type="binding site" evidence="13">
    <location>
        <position position="437"/>
    </location>
    <ligand>
        <name>Mg(2+)</name>
        <dbReference type="ChEBI" id="CHEBI:18420"/>
    </ligand>
</feature>
<dbReference type="Gene3D" id="3.40.50.970">
    <property type="match status" value="2"/>
</dbReference>
<evidence type="ECO:0000313" key="18">
    <source>
        <dbReference type="EMBL" id="AAK76771.1"/>
    </source>
</evidence>
<dbReference type="SUPFAM" id="SSF52518">
    <property type="entry name" value="Thiamin diphosphate-binding fold (THDP-binding)"/>
    <property type="match status" value="2"/>
</dbReference>
<keyword evidence="11 14" id="KW-0786">Thiamine pyrophosphate</keyword>
<dbReference type="FunFam" id="3.40.50.970:FF:000024">
    <property type="entry name" value="Pyruvate decarboxylase isozyme"/>
    <property type="match status" value="1"/>
</dbReference>